<dbReference type="EMBL" id="PEZI01000028">
    <property type="protein sequence ID" value="PIS14714.1"/>
    <property type="molecule type" value="Genomic_DNA"/>
</dbReference>
<sequence length="68" mass="7865">MKQKMKTHKLLARRVKITATGKVLHGSNGKRHLGRNKSKSQKRKMRKTKEFRVAYNTKVKKMLGVKCG</sequence>
<dbReference type="GO" id="GO:0006412">
    <property type="term" value="P:translation"/>
    <property type="evidence" value="ECO:0007669"/>
    <property type="project" value="UniProtKB-UniRule"/>
</dbReference>
<evidence type="ECO:0000313" key="7">
    <source>
        <dbReference type="EMBL" id="PIS14714.1"/>
    </source>
</evidence>
<dbReference type="InterPro" id="IPR001706">
    <property type="entry name" value="Ribosomal_bL35"/>
</dbReference>
<dbReference type="HAMAP" id="MF_00514">
    <property type="entry name" value="Ribosomal_bL35"/>
    <property type="match status" value="1"/>
</dbReference>
<feature type="compositionally biased region" description="Basic residues" evidence="6">
    <location>
        <begin position="28"/>
        <end position="47"/>
    </location>
</feature>
<reference evidence="8" key="1">
    <citation type="submission" date="2017-09" db="EMBL/GenBank/DDBJ databases">
        <title>Depth-based differentiation of microbial function through sediment-hosted aquifers and enrichment of novel symbionts in the deep terrestrial subsurface.</title>
        <authorList>
            <person name="Probst A.J."/>
            <person name="Ladd B."/>
            <person name="Jarett J.K."/>
            <person name="Geller-Mcgrath D.E."/>
            <person name="Sieber C.M.K."/>
            <person name="Emerson J.B."/>
            <person name="Anantharaman K."/>
            <person name="Thomas B.C."/>
            <person name="Malmstrom R."/>
            <person name="Stieglmeier M."/>
            <person name="Klingl A."/>
            <person name="Woyke T."/>
            <person name="Ryan C.M."/>
            <person name="Banfield J.F."/>
        </authorList>
    </citation>
    <scope>NUCLEOTIDE SEQUENCE [LARGE SCALE GENOMIC DNA]</scope>
</reference>
<evidence type="ECO:0000256" key="1">
    <source>
        <dbReference type="ARBA" id="ARBA00006598"/>
    </source>
</evidence>
<dbReference type="PRINTS" id="PR00064">
    <property type="entry name" value="RIBOSOMALL35"/>
</dbReference>
<name>A0A2H0WPX5_9BACT</name>
<protein>
    <recommendedName>
        <fullName evidence="4">Large ribosomal subunit protein bL35</fullName>
    </recommendedName>
</protein>
<dbReference type="InterPro" id="IPR037229">
    <property type="entry name" value="Ribosomal_bL35_sf"/>
</dbReference>
<dbReference type="AlphaFoldDB" id="A0A2H0WPX5"/>
<evidence type="ECO:0000256" key="2">
    <source>
        <dbReference type="ARBA" id="ARBA00022980"/>
    </source>
</evidence>
<dbReference type="GO" id="GO:0003735">
    <property type="term" value="F:structural constituent of ribosome"/>
    <property type="evidence" value="ECO:0007669"/>
    <property type="project" value="InterPro"/>
</dbReference>
<dbReference type="SUPFAM" id="SSF143034">
    <property type="entry name" value="L35p-like"/>
    <property type="match status" value="1"/>
</dbReference>
<keyword evidence="3 4" id="KW-0687">Ribonucleoprotein</keyword>
<evidence type="ECO:0000256" key="6">
    <source>
        <dbReference type="SAM" id="MobiDB-lite"/>
    </source>
</evidence>
<dbReference type="Proteomes" id="UP000230775">
    <property type="component" value="Unassembled WGS sequence"/>
</dbReference>
<proteinExistence type="inferred from homology"/>
<keyword evidence="2 4" id="KW-0689">Ribosomal protein</keyword>
<feature type="region of interest" description="Disordered" evidence="6">
    <location>
        <begin position="22"/>
        <end position="47"/>
    </location>
</feature>
<evidence type="ECO:0000313" key="8">
    <source>
        <dbReference type="Proteomes" id="UP000230775"/>
    </source>
</evidence>
<dbReference type="InterPro" id="IPR021137">
    <property type="entry name" value="Ribosomal_bL35-like"/>
</dbReference>
<dbReference type="GO" id="GO:0005840">
    <property type="term" value="C:ribosome"/>
    <property type="evidence" value="ECO:0007669"/>
    <property type="project" value="UniProtKB-KW"/>
</dbReference>
<gene>
    <name evidence="4" type="primary">rpmI</name>
    <name evidence="7" type="ORF">COT64_01230</name>
</gene>
<comment type="similarity">
    <text evidence="1 4 5">Belongs to the bacterial ribosomal protein bL35 family.</text>
</comment>
<evidence type="ECO:0000256" key="4">
    <source>
        <dbReference type="HAMAP-Rule" id="MF_00514"/>
    </source>
</evidence>
<dbReference type="GO" id="GO:1990904">
    <property type="term" value="C:ribonucleoprotein complex"/>
    <property type="evidence" value="ECO:0007669"/>
    <property type="project" value="UniProtKB-KW"/>
</dbReference>
<accession>A0A2H0WPX5</accession>
<dbReference type="Gene3D" id="4.10.410.60">
    <property type="match status" value="1"/>
</dbReference>
<evidence type="ECO:0000256" key="5">
    <source>
        <dbReference type="RuleBase" id="RU000568"/>
    </source>
</evidence>
<comment type="caution">
    <text evidence="7">The sequence shown here is derived from an EMBL/GenBank/DDBJ whole genome shotgun (WGS) entry which is preliminary data.</text>
</comment>
<organism evidence="7 8">
    <name type="scientific">Candidatus Shapirobacteria bacterium CG09_land_8_20_14_0_10_39_12</name>
    <dbReference type="NCBI Taxonomy" id="1974885"/>
    <lineage>
        <taxon>Bacteria</taxon>
        <taxon>Candidatus Shapironibacteriota</taxon>
    </lineage>
</organism>
<evidence type="ECO:0000256" key="3">
    <source>
        <dbReference type="ARBA" id="ARBA00023274"/>
    </source>
</evidence>
<dbReference type="Pfam" id="PF01632">
    <property type="entry name" value="Ribosomal_L35p"/>
    <property type="match status" value="1"/>
</dbReference>